<dbReference type="InterPro" id="IPR023214">
    <property type="entry name" value="HAD_sf"/>
</dbReference>
<dbReference type="RefSeq" id="WP_161830764.1">
    <property type="nucleotide sequence ID" value="NZ_AP028127.1"/>
</dbReference>
<dbReference type="Proteomes" id="UP001432099">
    <property type="component" value="Chromosome"/>
</dbReference>
<gene>
    <name evidence="2" type="ORF">T23_15130</name>
</gene>
<dbReference type="InterPro" id="IPR010394">
    <property type="entry name" value="5-nucleotidase"/>
</dbReference>
<dbReference type="EMBL" id="AP028127">
    <property type="protein sequence ID" value="BEH91411.1"/>
    <property type="molecule type" value="Genomic_DNA"/>
</dbReference>
<feature type="compositionally biased region" description="Basic and acidic residues" evidence="1">
    <location>
        <begin position="311"/>
        <end position="326"/>
    </location>
</feature>
<name>A0ABN6ZC56_9FIRM</name>
<dbReference type="Pfam" id="PF06189">
    <property type="entry name" value="5-nucleotidase"/>
    <property type="match status" value="1"/>
</dbReference>
<reference evidence="2" key="1">
    <citation type="journal article" date="2024" name="Int. J. Syst. Evol. Microbiol.">
        <title>Turicibacter faecis sp. nov., isolated from faeces of heart failure mouse model.</title>
        <authorList>
            <person name="Imamura Y."/>
            <person name="Motooka D."/>
            <person name="Nakajima Y."/>
            <person name="Ito S."/>
            <person name="Kitakaze M."/>
            <person name="Iida T."/>
            <person name="Nakamura S."/>
        </authorList>
    </citation>
    <scope>NUCLEOTIDE SEQUENCE</scope>
    <source>
        <strain evidence="2">TC023</strain>
    </source>
</reference>
<feature type="region of interest" description="Disordered" evidence="1">
    <location>
        <begin position="293"/>
        <end position="326"/>
    </location>
</feature>
<evidence type="ECO:0000313" key="2">
    <source>
        <dbReference type="EMBL" id="BEH91411.1"/>
    </source>
</evidence>
<dbReference type="Gene3D" id="3.40.50.1000">
    <property type="entry name" value="HAD superfamily/HAD-like"/>
    <property type="match status" value="1"/>
</dbReference>
<organism evidence="2 3">
    <name type="scientific">Turicibacter faecis</name>
    <dbReference type="NCBI Taxonomy" id="2963365"/>
    <lineage>
        <taxon>Bacteria</taxon>
        <taxon>Bacillati</taxon>
        <taxon>Bacillota</taxon>
        <taxon>Erysipelotrichia</taxon>
        <taxon>Erysipelotrichales</taxon>
        <taxon>Turicibacteraceae</taxon>
        <taxon>Turicibacter</taxon>
    </lineage>
</organism>
<proteinExistence type="predicted"/>
<evidence type="ECO:0000256" key="1">
    <source>
        <dbReference type="SAM" id="MobiDB-lite"/>
    </source>
</evidence>
<dbReference type="PANTHER" id="PTHR31367:SF5">
    <property type="entry name" value="CYTOSOLIC 5'-NUCLEOTIDASE 1A"/>
    <property type="match status" value="1"/>
</dbReference>
<keyword evidence="3" id="KW-1185">Reference proteome</keyword>
<dbReference type="PANTHER" id="PTHR31367">
    <property type="entry name" value="CYTOSOLIC 5'-NUCLEOTIDASE 1 FAMILY MEMBER"/>
    <property type="match status" value="1"/>
</dbReference>
<sequence length="326" mass="36706">MAYDLSDKLVVAISSRALFDLEYENTIFEKEGIEAYTRYQIENENTVLAKGTAFPLVEALLGLNEKFEEPIVEVIILSSNSPETALRVFNSIAEYKLDIVRGAFTGGEAKHPYLGAFNIDLFLSRNEKEVQDAIDQGVAAALVYDTPRDYHPNQKEIRIAFDADAVVFSDESELIYKQKGLEAFYENENENAENAMNEGPFAKLLKTLSKIKEKEDTLVKIAIVTARNSPAHKRVILTLRKWGCKVDEMFFLGGVAKDKVLKAFNAHIFFDDQDHHVGPASQLIPSGRVPYKSDSMLNQLNQNQEQQEPSVQEHHEGATEESYHGE</sequence>
<protein>
    <submittedName>
        <fullName evidence="2">5'-nucleotidase</fullName>
    </submittedName>
</protein>
<evidence type="ECO:0000313" key="3">
    <source>
        <dbReference type="Proteomes" id="UP001432099"/>
    </source>
</evidence>
<accession>A0ABN6ZC56</accession>
<feature type="compositionally biased region" description="Low complexity" evidence="1">
    <location>
        <begin position="297"/>
        <end position="308"/>
    </location>
</feature>